<accession>I0HZG9</accession>
<dbReference type="AlphaFoldDB" id="I0HZG9"/>
<organism evidence="1 2">
    <name type="scientific">Caldilinea aerophila (strain DSM 14535 / JCM 11387 / NBRC 104270 / STL-6-O1)</name>
    <dbReference type="NCBI Taxonomy" id="926550"/>
    <lineage>
        <taxon>Bacteria</taxon>
        <taxon>Bacillati</taxon>
        <taxon>Chloroflexota</taxon>
        <taxon>Caldilineae</taxon>
        <taxon>Caldilineales</taxon>
        <taxon>Caldilineaceae</taxon>
        <taxon>Caldilinea</taxon>
    </lineage>
</organism>
<proteinExistence type="predicted"/>
<name>I0HZG9_CALAS</name>
<reference evidence="1 2" key="1">
    <citation type="submission" date="2012-02" db="EMBL/GenBank/DDBJ databases">
        <title>Complete genome sequence of Caldilinea aerophila DSM 14535 (= NBRC 102666).</title>
        <authorList>
            <person name="Oguchi A."/>
            <person name="Hosoyama A."/>
            <person name="Sekine M."/>
            <person name="Fukai R."/>
            <person name="Kato Y."/>
            <person name="Nakamura S."/>
            <person name="Hanada S."/>
            <person name="Yamazaki S."/>
            <person name="Fujita N."/>
        </authorList>
    </citation>
    <scope>NUCLEOTIDE SEQUENCE [LARGE SCALE GENOMIC DNA]</scope>
    <source>
        <strain evidence="2">DSM 14535 / JCM 11387 / NBRC 104270 / STL-6-O1</strain>
    </source>
</reference>
<dbReference type="HOGENOM" id="CLU_3077797_0_0_0"/>
<dbReference type="Proteomes" id="UP000007880">
    <property type="component" value="Chromosome"/>
</dbReference>
<evidence type="ECO:0000313" key="1">
    <source>
        <dbReference type="EMBL" id="BAL98406.1"/>
    </source>
</evidence>
<dbReference type="EMBL" id="AP012337">
    <property type="protein sequence ID" value="BAL98406.1"/>
    <property type="molecule type" value="Genomic_DNA"/>
</dbReference>
<gene>
    <name evidence="1" type="ordered locus">CLDAP_03670</name>
</gene>
<evidence type="ECO:0000313" key="2">
    <source>
        <dbReference type="Proteomes" id="UP000007880"/>
    </source>
</evidence>
<dbReference type="KEGG" id="cap:CLDAP_03670"/>
<sequence>MTIFYLLLLLNSLQKLTTKSAENPESSWCYLCALGGNVPFAVKPRLFLFIIA</sequence>
<keyword evidence="2" id="KW-1185">Reference proteome</keyword>
<protein>
    <submittedName>
        <fullName evidence="1">Uncharacterized protein</fullName>
    </submittedName>
</protein>